<feature type="compositionally biased region" description="Basic residues" evidence="1">
    <location>
        <begin position="1"/>
        <end position="17"/>
    </location>
</feature>
<dbReference type="AlphaFoldDB" id="A0A0F9P092"/>
<accession>A0A0F9P092</accession>
<dbReference type="EMBL" id="LAZR01006132">
    <property type="protein sequence ID" value="KKM94495.1"/>
    <property type="molecule type" value="Genomic_DNA"/>
</dbReference>
<organism evidence="2">
    <name type="scientific">marine sediment metagenome</name>
    <dbReference type="NCBI Taxonomy" id="412755"/>
    <lineage>
        <taxon>unclassified sequences</taxon>
        <taxon>metagenomes</taxon>
        <taxon>ecological metagenomes</taxon>
    </lineage>
</organism>
<proteinExistence type="predicted"/>
<gene>
    <name evidence="2" type="ORF">LCGC14_1197770</name>
</gene>
<evidence type="ECO:0000256" key="1">
    <source>
        <dbReference type="SAM" id="MobiDB-lite"/>
    </source>
</evidence>
<reference evidence="2" key="1">
    <citation type="journal article" date="2015" name="Nature">
        <title>Complex archaea that bridge the gap between prokaryotes and eukaryotes.</title>
        <authorList>
            <person name="Spang A."/>
            <person name="Saw J.H."/>
            <person name="Jorgensen S.L."/>
            <person name="Zaremba-Niedzwiedzka K."/>
            <person name="Martijn J."/>
            <person name="Lind A.E."/>
            <person name="van Eijk R."/>
            <person name="Schleper C."/>
            <person name="Guy L."/>
            <person name="Ettema T.J."/>
        </authorList>
    </citation>
    <scope>NUCLEOTIDE SEQUENCE</scope>
</reference>
<sequence length="127" mass="13785">MSGRNGHKGASRTRRVLQRVGTKRLPDKPLSDNAVAIKRLMVSRALKGNPKNYVVIMGSKILDHGGTYNALLSEGGEVIGDDVLLIHKRDLAGIIGDKAALRFWDPLTGRVDAEKDPEPDDDDDADA</sequence>
<name>A0A0F9P092_9ZZZZ</name>
<protein>
    <submittedName>
        <fullName evidence="2">Uncharacterized protein</fullName>
    </submittedName>
</protein>
<feature type="region of interest" description="Disordered" evidence="1">
    <location>
        <begin position="1"/>
        <end position="28"/>
    </location>
</feature>
<evidence type="ECO:0000313" key="2">
    <source>
        <dbReference type="EMBL" id="KKM94495.1"/>
    </source>
</evidence>
<comment type="caution">
    <text evidence="2">The sequence shown here is derived from an EMBL/GenBank/DDBJ whole genome shotgun (WGS) entry which is preliminary data.</text>
</comment>